<sequence length="229" mass="26191">MWVFGVWEELCVAAKFIVPKAPLWGSGHLRCQCDRRGLTARSRRRQDALEPTLSHITQYCAVIDQATSSRPFYLSRTSFPVLALRTVRPQSEDVVIVEKALMKARRARGASLEITSRPKTDGTSYGSDSSVDSFRPLTPSSPERHPRKAYGRRAMELVEPVRPSYHRSLAVYGNKVVYLARCRSIRIVPAVCLAEFFQIRDPRHVVRILDMCSHKLMLTDLDYNRMRKV</sequence>
<comment type="caution">
    <text evidence="1">The sequence shown here is derived from an EMBL/GenBank/DDBJ whole genome shotgun (WGS) entry which is preliminary data.</text>
</comment>
<reference evidence="1" key="1">
    <citation type="submission" date="2020-05" db="EMBL/GenBank/DDBJ databases">
        <title>Large-scale comparative analyses of tick genomes elucidate their genetic diversity and vector capacities.</title>
        <authorList>
            <person name="Jia N."/>
            <person name="Wang J."/>
            <person name="Shi W."/>
            <person name="Du L."/>
            <person name="Sun Y."/>
            <person name="Zhan W."/>
            <person name="Jiang J."/>
            <person name="Wang Q."/>
            <person name="Zhang B."/>
            <person name="Ji P."/>
            <person name="Sakyi L.B."/>
            <person name="Cui X."/>
            <person name="Yuan T."/>
            <person name="Jiang B."/>
            <person name="Yang W."/>
            <person name="Lam T.T.-Y."/>
            <person name="Chang Q."/>
            <person name="Ding S."/>
            <person name="Wang X."/>
            <person name="Zhu J."/>
            <person name="Ruan X."/>
            <person name="Zhao L."/>
            <person name="Wei J."/>
            <person name="Que T."/>
            <person name="Du C."/>
            <person name="Cheng J."/>
            <person name="Dai P."/>
            <person name="Han X."/>
            <person name="Huang E."/>
            <person name="Gao Y."/>
            <person name="Liu J."/>
            <person name="Shao H."/>
            <person name="Ye R."/>
            <person name="Li L."/>
            <person name="Wei W."/>
            <person name="Wang X."/>
            <person name="Wang C."/>
            <person name="Yang T."/>
            <person name="Huo Q."/>
            <person name="Li W."/>
            <person name="Guo W."/>
            <person name="Chen H."/>
            <person name="Zhou L."/>
            <person name="Ni X."/>
            <person name="Tian J."/>
            <person name="Zhou Y."/>
            <person name="Sheng Y."/>
            <person name="Liu T."/>
            <person name="Pan Y."/>
            <person name="Xia L."/>
            <person name="Li J."/>
            <person name="Zhao F."/>
            <person name="Cao W."/>
        </authorList>
    </citation>
    <scope>NUCLEOTIDE SEQUENCE</scope>
    <source>
        <strain evidence="1">Hyas-2018</strain>
    </source>
</reference>
<dbReference type="Proteomes" id="UP000821845">
    <property type="component" value="Chromosome 4"/>
</dbReference>
<proteinExistence type="predicted"/>
<protein>
    <submittedName>
        <fullName evidence="1">Uncharacterized protein</fullName>
    </submittedName>
</protein>
<accession>A0ACB7SDP1</accession>
<evidence type="ECO:0000313" key="1">
    <source>
        <dbReference type="EMBL" id="KAH6932046.1"/>
    </source>
</evidence>
<keyword evidence="2" id="KW-1185">Reference proteome</keyword>
<gene>
    <name evidence="1" type="ORF">HPB50_002598</name>
</gene>
<organism evidence="1 2">
    <name type="scientific">Hyalomma asiaticum</name>
    <name type="common">Tick</name>
    <dbReference type="NCBI Taxonomy" id="266040"/>
    <lineage>
        <taxon>Eukaryota</taxon>
        <taxon>Metazoa</taxon>
        <taxon>Ecdysozoa</taxon>
        <taxon>Arthropoda</taxon>
        <taxon>Chelicerata</taxon>
        <taxon>Arachnida</taxon>
        <taxon>Acari</taxon>
        <taxon>Parasitiformes</taxon>
        <taxon>Ixodida</taxon>
        <taxon>Ixodoidea</taxon>
        <taxon>Ixodidae</taxon>
        <taxon>Hyalomminae</taxon>
        <taxon>Hyalomma</taxon>
    </lineage>
</organism>
<evidence type="ECO:0000313" key="2">
    <source>
        <dbReference type="Proteomes" id="UP000821845"/>
    </source>
</evidence>
<dbReference type="EMBL" id="CM023484">
    <property type="protein sequence ID" value="KAH6932046.1"/>
    <property type="molecule type" value="Genomic_DNA"/>
</dbReference>
<name>A0ACB7SDP1_HYAAI</name>